<sequence>MKNVQSPQLLSFSQYPEKAQYNKTPTQDDSITIPSQLYSEQLTASNENVYYTLLDNSPDQAYSMLQTLPAHPDKFFYQPPGDPFNYHIKCEKVSKDSLNKSINMQLKENEYVFFYLQLSDCQSYQITCELVTPSSINNYLNFKIYGIEMNQVTGHEEISLFTIYQKENLKWSLTQYLTNFLLN</sequence>
<keyword evidence="2" id="KW-1185">Reference proteome</keyword>
<evidence type="ECO:0000313" key="1">
    <source>
        <dbReference type="EMBL" id="RIA92903.1"/>
    </source>
</evidence>
<dbReference type="AlphaFoldDB" id="A0A397T415"/>
<proteinExistence type="predicted"/>
<dbReference type="OrthoDB" id="2312855at2759"/>
<comment type="caution">
    <text evidence="1">The sequence shown here is derived from an EMBL/GenBank/DDBJ whole genome shotgun (WGS) entry which is preliminary data.</text>
</comment>
<dbReference type="EMBL" id="QKYT01000115">
    <property type="protein sequence ID" value="RIA92903.1"/>
    <property type="molecule type" value="Genomic_DNA"/>
</dbReference>
<name>A0A397T415_9GLOM</name>
<dbReference type="Proteomes" id="UP000265703">
    <property type="component" value="Unassembled WGS sequence"/>
</dbReference>
<accession>A0A397T415</accession>
<reference evidence="1 2" key="1">
    <citation type="submission" date="2018-06" db="EMBL/GenBank/DDBJ databases">
        <title>Comparative genomics reveals the genomic features of Rhizophagus irregularis, R. cerebriforme, R. diaphanum and Gigaspora rosea, and their symbiotic lifestyle signature.</title>
        <authorList>
            <person name="Morin E."/>
            <person name="San Clemente H."/>
            <person name="Chen E.C.H."/>
            <person name="De La Providencia I."/>
            <person name="Hainaut M."/>
            <person name="Kuo A."/>
            <person name="Kohler A."/>
            <person name="Murat C."/>
            <person name="Tang N."/>
            <person name="Roy S."/>
            <person name="Loubradou J."/>
            <person name="Henrissat B."/>
            <person name="Grigoriev I.V."/>
            <person name="Corradi N."/>
            <person name="Roux C."/>
            <person name="Martin F.M."/>
        </authorList>
    </citation>
    <scope>NUCLEOTIDE SEQUENCE [LARGE SCALE GENOMIC DNA]</scope>
    <source>
        <strain evidence="1 2">DAOM 227022</strain>
    </source>
</reference>
<evidence type="ECO:0000313" key="2">
    <source>
        <dbReference type="Proteomes" id="UP000265703"/>
    </source>
</evidence>
<organism evidence="1 2">
    <name type="scientific">Glomus cerebriforme</name>
    <dbReference type="NCBI Taxonomy" id="658196"/>
    <lineage>
        <taxon>Eukaryota</taxon>
        <taxon>Fungi</taxon>
        <taxon>Fungi incertae sedis</taxon>
        <taxon>Mucoromycota</taxon>
        <taxon>Glomeromycotina</taxon>
        <taxon>Glomeromycetes</taxon>
        <taxon>Glomerales</taxon>
        <taxon>Glomeraceae</taxon>
        <taxon>Glomus</taxon>
    </lineage>
</organism>
<protein>
    <submittedName>
        <fullName evidence="1">Uncharacterized protein</fullName>
    </submittedName>
</protein>
<gene>
    <name evidence="1" type="ORF">C1645_736005</name>
</gene>